<comment type="caution">
    <text evidence="2">The sequence shown here is derived from an EMBL/GenBank/DDBJ whole genome shotgun (WGS) entry which is preliminary data.</text>
</comment>
<feature type="chain" id="PRO_5035231802" description="Ig-like domain-containing protein" evidence="1">
    <location>
        <begin position="42"/>
        <end position="154"/>
    </location>
</feature>
<gene>
    <name evidence="2" type="ORF">Cme02nite_49370</name>
</gene>
<evidence type="ECO:0000313" key="2">
    <source>
        <dbReference type="EMBL" id="GIG16605.1"/>
    </source>
</evidence>
<name>A0A8J3LPN8_9ACTN</name>
<evidence type="ECO:0000256" key="1">
    <source>
        <dbReference type="SAM" id="SignalP"/>
    </source>
</evidence>
<proteinExistence type="predicted"/>
<dbReference type="EMBL" id="BONJ01000028">
    <property type="protein sequence ID" value="GIG16605.1"/>
    <property type="molecule type" value="Genomic_DNA"/>
</dbReference>
<feature type="signal peptide" evidence="1">
    <location>
        <begin position="1"/>
        <end position="41"/>
    </location>
</feature>
<keyword evidence="1" id="KW-0732">Signal</keyword>
<sequence>MFRPIRSPILESLMRARLAALTVALLTAVAGSLALTSPAYAVTGSAACRVQPGPSGYTSSCGTSTAAFTYVVSFQVTGAAPGTTFSWSVSGATASNSYGCGSTDPFCTKYIPAVQGDRVLSATVGLSLSGQTSYAYSDAFIPATCSLGGWPVLC</sequence>
<evidence type="ECO:0008006" key="4">
    <source>
        <dbReference type="Google" id="ProtNLM"/>
    </source>
</evidence>
<protein>
    <recommendedName>
        <fullName evidence="4">Ig-like domain-containing protein</fullName>
    </recommendedName>
</protein>
<reference evidence="2" key="1">
    <citation type="submission" date="2021-01" db="EMBL/GenBank/DDBJ databases">
        <title>Whole genome shotgun sequence of Catellatospora methionotrophica NBRC 14553.</title>
        <authorList>
            <person name="Komaki H."/>
            <person name="Tamura T."/>
        </authorList>
    </citation>
    <scope>NUCLEOTIDE SEQUENCE</scope>
    <source>
        <strain evidence="2">NBRC 14553</strain>
    </source>
</reference>
<dbReference type="Proteomes" id="UP000660339">
    <property type="component" value="Unassembled WGS sequence"/>
</dbReference>
<keyword evidence="3" id="KW-1185">Reference proteome</keyword>
<accession>A0A8J3LPN8</accession>
<dbReference type="AlphaFoldDB" id="A0A8J3LPN8"/>
<evidence type="ECO:0000313" key="3">
    <source>
        <dbReference type="Proteomes" id="UP000660339"/>
    </source>
</evidence>
<organism evidence="2 3">
    <name type="scientific">Catellatospora methionotrophica</name>
    <dbReference type="NCBI Taxonomy" id="121620"/>
    <lineage>
        <taxon>Bacteria</taxon>
        <taxon>Bacillati</taxon>
        <taxon>Actinomycetota</taxon>
        <taxon>Actinomycetes</taxon>
        <taxon>Micromonosporales</taxon>
        <taxon>Micromonosporaceae</taxon>
        <taxon>Catellatospora</taxon>
    </lineage>
</organism>